<dbReference type="InterPro" id="IPR034457">
    <property type="entry name" value="Organic_radical-activating"/>
</dbReference>
<keyword evidence="6" id="KW-0408">Iron</keyword>
<protein>
    <submittedName>
        <fullName evidence="9">Radical SAM protein</fullName>
    </submittedName>
</protein>
<name>A0A5P1RBR8_9GAMM</name>
<dbReference type="PANTHER" id="PTHR30352:SF5">
    <property type="entry name" value="PYRUVATE FORMATE-LYASE 1-ACTIVATING ENZYME"/>
    <property type="match status" value="1"/>
</dbReference>
<evidence type="ECO:0000256" key="4">
    <source>
        <dbReference type="ARBA" id="ARBA00022691"/>
    </source>
</evidence>
<evidence type="ECO:0000313" key="9">
    <source>
        <dbReference type="EMBL" id="QEQ97070.1"/>
    </source>
</evidence>
<keyword evidence="2" id="KW-0004">4Fe-4S</keyword>
<dbReference type="NCBIfam" id="TIGR04038">
    <property type="entry name" value="tatD_link_rSAM"/>
    <property type="match status" value="1"/>
</dbReference>
<dbReference type="CDD" id="cd01335">
    <property type="entry name" value="Radical_SAM"/>
    <property type="match status" value="1"/>
</dbReference>
<keyword evidence="4" id="KW-0949">S-adenosyl-L-methionine</keyword>
<evidence type="ECO:0000256" key="1">
    <source>
        <dbReference type="ARBA" id="ARBA00001966"/>
    </source>
</evidence>
<keyword evidence="5" id="KW-0479">Metal-binding</keyword>
<accession>A0A5P1RBR8</accession>
<dbReference type="Proteomes" id="UP000324760">
    <property type="component" value="Chromosome"/>
</dbReference>
<keyword evidence="10" id="KW-1185">Reference proteome</keyword>
<dbReference type="InterPro" id="IPR023821">
    <property type="entry name" value="rSAM_TatD-assoc"/>
</dbReference>
<dbReference type="PANTHER" id="PTHR30352">
    <property type="entry name" value="PYRUVATE FORMATE-LYASE-ACTIVATING ENZYME"/>
    <property type="match status" value="1"/>
</dbReference>
<dbReference type="KEGG" id="ncu:F0U83_10300"/>
<dbReference type="GO" id="GO:0046872">
    <property type="term" value="F:metal ion binding"/>
    <property type="evidence" value="ECO:0007669"/>
    <property type="project" value="UniProtKB-KW"/>
</dbReference>
<evidence type="ECO:0000256" key="3">
    <source>
        <dbReference type="ARBA" id="ARBA00022526"/>
    </source>
</evidence>
<dbReference type="GO" id="GO:0003824">
    <property type="term" value="F:catalytic activity"/>
    <property type="evidence" value="ECO:0007669"/>
    <property type="project" value="InterPro"/>
</dbReference>
<keyword evidence="3" id="KW-0313">Glucose metabolism</keyword>
<dbReference type="OrthoDB" id="6258756at2"/>
<dbReference type="InterPro" id="IPR007197">
    <property type="entry name" value="rSAM"/>
</dbReference>
<evidence type="ECO:0000256" key="7">
    <source>
        <dbReference type="ARBA" id="ARBA00023014"/>
    </source>
</evidence>
<gene>
    <name evidence="9" type="ORF">F0U83_10300</name>
</gene>
<dbReference type="AlphaFoldDB" id="A0A5P1RBR8"/>
<evidence type="ECO:0000313" key="10">
    <source>
        <dbReference type="Proteomes" id="UP000324760"/>
    </source>
</evidence>
<evidence type="ECO:0000256" key="2">
    <source>
        <dbReference type="ARBA" id="ARBA00022485"/>
    </source>
</evidence>
<evidence type="ECO:0000259" key="8">
    <source>
        <dbReference type="PROSITE" id="PS51918"/>
    </source>
</evidence>
<evidence type="ECO:0000256" key="6">
    <source>
        <dbReference type="ARBA" id="ARBA00023004"/>
    </source>
</evidence>
<dbReference type="GO" id="GO:0006006">
    <property type="term" value="P:glucose metabolic process"/>
    <property type="evidence" value="ECO:0007669"/>
    <property type="project" value="UniProtKB-KW"/>
</dbReference>
<organism evidence="9 10">
    <name type="scientific">Neptunomonas concharum</name>
    <dbReference type="NCBI Taxonomy" id="1031538"/>
    <lineage>
        <taxon>Bacteria</taxon>
        <taxon>Pseudomonadati</taxon>
        <taxon>Pseudomonadota</taxon>
        <taxon>Gammaproteobacteria</taxon>
        <taxon>Oceanospirillales</taxon>
        <taxon>Oceanospirillaceae</taxon>
        <taxon>Neptunomonas</taxon>
    </lineage>
</organism>
<proteinExistence type="predicted"/>
<dbReference type="GO" id="GO:0051539">
    <property type="term" value="F:4 iron, 4 sulfur cluster binding"/>
    <property type="evidence" value="ECO:0007669"/>
    <property type="project" value="UniProtKB-KW"/>
</dbReference>
<dbReference type="InterPro" id="IPR058240">
    <property type="entry name" value="rSAM_sf"/>
</dbReference>
<dbReference type="Gene3D" id="3.20.20.70">
    <property type="entry name" value="Aldolase class I"/>
    <property type="match status" value="1"/>
</dbReference>
<sequence length="214" mass="23605">MVKPRPNPAKRVCHAEPDTLIYVIGHNLYVNLTDRCTLACSFCPKHNNSKEVRDYNLTLSNRPDPEKIIQLIGDPQQYDEVVFCGFGEPTLRLKALIRIANAVKASGGKTRLNTDGLGSLFHKEDIVPLLATCIDAVSVSLNAQNEHLYEKHCSPSLPHSYSAVLSFIERASHWIPEVTATAIDGLEGVDISACQILAKERGAQFRARTLDQVG</sequence>
<keyword evidence="7" id="KW-0411">Iron-sulfur</keyword>
<dbReference type="SFLD" id="SFLDG01111">
    <property type="entry name" value="Uncharacterised_Radical_SAM_Su"/>
    <property type="match status" value="1"/>
</dbReference>
<feature type="domain" description="Radical SAM core" evidence="8">
    <location>
        <begin position="22"/>
        <end position="214"/>
    </location>
</feature>
<keyword evidence="3" id="KW-0119">Carbohydrate metabolism</keyword>
<reference evidence="9 10" key="1">
    <citation type="journal article" date="2019" name="Biochem. Eng. J.">
        <title>Metabolic engineering of the marine bacteria Neptunomonas concharum for the production of acetoin and meso-2,3-butanediol from acetate.</title>
        <authorList>
            <person name="Li W."/>
            <person name="Pu N."/>
            <person name="Liu C.-X."/>
            <person name="Yuan Q.-P."/>
            <person name="Li Z.-J."/>
        </authorList>
    </citation>
    <scope>NUCLEOTIDE SEQUENCE [LARGE SCALE GENOMIC DNA]</scope>
    <source>
        <strain evidence="9 10">JCM17730</strain>
    </source>
</reference>
<dbReference type="EMBL" id="CP043869">
    <property type="protein sequence ID" value="QEQ97070.1"/>
    <property type="molecule type" value="Genomic_DNA"/>
</dbReference>
<dbReference type="InterPro" id="IPR013785">
    <property type="entry name" value="Aldolase_TIM"/>
</dbReference>
<dbReference type="SUPFAM" id="SSF102114">
    <property type="entry name" value="Radical SAM enzymes"/>
    <property type="match status" value="1"/>
</dbReference>
<dbReference type="SFLD" id="SFLDS00029">
    <property type="entry name" value="Radical_SAM"/>
    <property type="match status" value="1"/>
</dbReference>
<evidence type="ECO:0000256" key="5">
    <source>
        <dbReference type="ARBA" id="ARBA00022723"/>
    </source>
</evidence>
<dbReference type="PROSITE" id="PS51918">
    <property type="entry name" value="RADICAL_SAM"/>
    <property type="match status" value="1"/>
</dbReference>
<comment type="cofactor">
    <cofactor evidence="1">
        <name>[4Fe-4S] cluster</name>
        <dbReference type="ChEBI" id="CHEBI:49883"/>
    </cofactor>
</comment>
<dbReference type="Pfam" id="PF04055">
    <property type="entry name" value="Radical_SAM"/>
    <property type="match status" value="1"/>
</dbReference>